<organism evidence="1 2">
    <name type="scientific">Streptomyces coryli</name>
    <dbReference type="NCBI Taxonomy" id="1128680"/>
    <lineage>
        <taxon>Bacteria</taxon>
        <taxon>Bacillati</taxon>
        <taxon>Actinomycetota</taxon>
        <taxon>Actinomycetes</taxon>
        <taxon>Kitasatosporales</taxon>
        <taxon>Streptomycetaceae</taxon>
        <taxon>Streptomyces</taxon>
    </lineage>
</organism>
<reference evidence="1 2" key="1">
    <citation type="submission" date="2020-02" db="EMBL/GenBank/DDBJ databases">
        <title>Whole-genome analyses of novel actinobacteria.</title>
        <authorList>
            <person name="Sahin N."/>
        </authorList>
    </citation>
    <scope>NUCLEOTIDE SEQUENCE [LARGE SCALE GENOMIC DNA]</scope>
    <source>
        <strain evidence="1 2">A7024</strain>
    </source>
</reference>
<name>A0A6G4U1A5_9ACTN</name>
<dbReference type="Proteomes" id="UP000481583">
    <property type="component" value="Unassembled WGS sequence"/>
</dbReference>
<keyword evidence="2" id="KW-1185">Reference proteome</keyword>
<dbReference type="RefSeq" id="WP_165238982.1">
    <property type="nucleotide sequence ID" value="NZ_JAAKZV010000080.1"/>
</dbReference>
<evidence type="ECO:0008006" key="3">
    <source>
        <dbReference type="Google" id="ProtNLM"/>
    </source>
</evidence>
<accession>A0A6G4U1A5</accession>
<dbReference type="AlphaFoldDB" id="A0A6G4U1A5"/>
<gene>
    <name evidence="1" type="ORF">G5C51_19220</name>
</gene>
<dbReference type="EMBL" id="JAAKZV010000080">
    <property type="protein sequence ID" value="NGN66015.1"/>
    <property type="molecule type" value="Genomic_DNA"/>
</dbReference>
<proteinExistence type="predicted"/>
<comment type="caution">
    <text evidence="1">The sequence shown here is derived from an EMBL/GenBank/DDBJ whole genome shotgun (WGS) entry which is preliminary data.</text>
</comment>
<sequence length="79" mass="7660">MRNDLETREIADTELDAISGGVITEATTLGTAVAGDVTNTVNGLQTVQAVKGVASSTVGGLAGATGLDQDAATISGLAG</sequence>
<evidence type="ECO:0000313" key="1">
    <source>
        <dbReference type="EMBL" id="NGN66015.1"/>
    </source>
</evidence>
<evidence type="ECO:0000313" key="2">
    <source>
        <dbReference type="Proteomes" id="UP000481583"/>
    </source>
</evidence>
<protein>
    <recommendedName>
        <fullName evidence="3">Type A2 lantipeptide</fullName>
    </recommendedName>
</protein>